<keyword evidence="4 6" id="KW-0443">Lipid metabolism</keyword>
<evidence type="ECO:0000256" key="2">
    <source>
        <dbReference type="ARBA" id="ARBA00022801"/>
    </source>
</evidence>
<name>A0A7V7GVB7_9GAMM</name>
<sequence length="726" mass="79899">MFKRFLLLLLVSLIPYASAEELRTGLVLSGGGARGLAHIGVLKQLEEMNIPIHAIAGTSMGAVIGGLYAAGYNADEIEKIALELDWQTILSDTPLREDIPFRRKQDDRDFLVKQRLSFDRGRLNLPLGLLQGQNLGLALEALLVHTNDIDNFDHLPIPFRAVATDIATGEAVVFDHGHLPLAIRASIALPGFFAPVNVDGRMLVDGVLVKNVPVDIARSMGVDRVIVVDSGTPLKSAEQLTSIIDIMDQTTSLLTRTNTQEQLDTLGPNDLLLQPELGAMGFSSFDQTAMAVRAGAASLSASPQARTFSERYLRTEPGGNLARTRPLRQPVIDAIEVENSGKVSDKVVRSMLRQPLGEPLNLERLEEDMGTIYGTDYFSRVSYEIVHGDESNTLLVRTSGRETGTDYLRLGLNLVDDFKGGSQFNIGASFRVNGVNPLGAEWLTRLQLGENQVFYSEFYQPLDFGSRYFVAPFIDAESRNVEVIIDNDPIVDYRQTRYGTGFNLGRQIANNGEVRFGLSRYKGESRVRVGDPELPSFSFEEAFYTLQVDRDTLDNVNFPRSGDEARAVWRQSEPDLGADERYEQVELRANKAFSRGANSFQLGAFLGRTDGDVGVAQSSFLLGGPGQFSGFRQNGLAGQNYNLGRVVYYRRLNPGNYVPVGIPVYLGASFEYGRVYNKEESGFDTGYITAGSLLLGLDTFLGPLFFGLGANEEGERALYMKLGQTF</sequence>
<dbReference type="Gene3D" id="3.40.1090.10">
    <property type="entry name" value="Cytosolic phospholipase A2 catalytic domain"/>
    <property type="match status" value="2"/>
</dbReference>
<feature type="short sequence motif" description="GXGXXG" evidence="6">
    <location>
        <begin position="30"/>
        <end position="35"/>
    </location>
</feature>
<evidence type="ECO:0000259" key="7">
    <source>
        <dbReference type="PROSITE" id="PS51635"/>
    </source>
</evidence>
<dbReference type="InterPro" id="IPR050301">
    <property type="entry name" value="NTE"/>
</dbReference>
<comment type="subcellular location">
    <subcellularLocation>
        <location evidence="1">Membrane</location>
    </subcellularLocation>
</comment>
<dbReference type="Proteomes" id="UP000463138">
    <property type="component" value="Unassembled WGS sequence"/>
</dbReference>
<proteinExistence type="predicted"/>
<comment type="caution">
    <text evidence="8">The sequence shown here is derived from an EMBL/GenBank/DDBJ whole genome shotgun (WGS) entry which is preliminary data.</text>
</comment>
<dbReference type="GO" id="GO:0016787">
    <property type="term" value="F:hydrolase activity"/>
    <property type="evidence" value="ECO:0007669"/>
    <property type="project" value="UniProtKB-UniRule"/>
</dbReference>
<organism evidence="8 9">
    <name type="scientific">Halopseudomonas laoshanensis</name>
    <dbReference type="NCBI Taxonomy" id="2268758"/>
    <lineage>
        <taxon>Bacteria</taxon>
        <taxon>Pseudomonadati</taxon>
        <taxon>Pseudomonadota</taxon>
        <taxon>Gammaproteobacteria</taxon>
        <taxon>Pseudomonadales</taxon>
        <taxon>Pseudomonadaceae</taxon>
        <taxon>Halopseudomonas</taxon>
    </lineage>
</organism>
<dbReference type="Gene3D" id="2.40.160.50">
    <property type="entry name" value="membrane protein fhac: a member of the omp85/tpsb transporter family"/>
    <property type="match status" value="1"/>
</dbReference>
<accession>A0A7V7GVB7</accession>
<dbReference type="CDD" id="cd07205">
    <property type="entry name" value="Pat_PNPLA6_PNPLA7_NTE1_like"/>
    <property type="match status" value="1"/>
</dbReference>
<feature type="active site" description="Proton acceptor" evidence="6">
    <location>
        <position position="205"/>
    </location>
</feature>
<dbReference type="PANTHER" id="PTHR14226">
    <property type="entry name" value="NEUROPATHY TARGET ESTERASE/SWISS CHEESE D.MELANOGASTER"/>
    <property type="match status" value="1"/>
</dbReference>
<dbReference type="Pfam" id="PF01734">
    <property type="entry name" value="Patatin"/>
    <property type="match status" value="1"/>
</dbReference>
<evidence type="ECO:0000313" key="9">
    <source>
        <dbReference type="Proteomes" id="UP000463138"/>
    </source>
</evidence>
<dbReference type="OrthoDB" id="5290098at2"/>
<dbReference type="Pfam" id="PF01103">
    <property type="entry name" value="Omp85"/>
    <property type="match status" value="1"/>
</dbReference>
<dbReference type="GO" id="GO:0016042">
    <property type="term" value="P:lipid catabolic process"/>
    <property type="evidence" value="ECO:0007669"/>
    <property type="project" value="UniProtKB-UniRule"/>
</dbReference>
<comment type="caution">
    <text evidence="6">Lacks conserved residue(s) required for the propagation of feature annotation.</text>
</comment>
<dbReference type="InterPro" id="IPR016035">
    <property type="entry name" value="Acyl_Trfase/lysoPLipase"/>
</dbReference>
<protein>
    <recommendedName>
        <fullName evidence="7">PNPLA domain-containing protein</fullName>
    </recommendedName>
</protein>
<dbReference type="GO" id="GO:0019867">
    <property type="term" value="C:outer membrane"/>
    <property type="evidence" value="ECO:0007669"/>
    <property type="project" value="InterPro"/>
</dbReference>
<dbReference type="InterPro" id="IPR000184">
    <property type="entry name" value="Bac_surfAg_D15"/>
</dbReference>
<keyword evidence="9" id="KW-1185">Reference proteome</keyword>
<dbReference type="InterPro" id="IPR002641">
    <property type="entry name" value="PNPLA_dom"/>
</dbReference>
<evidence type="ECO:0000256" key="4">
    <source>
        <dbReference type="ARBA" id="ARBA00023098"/>
    </source>
</evidence>
<evidence type="ECO:0000256" key="3">
    <source>
        <dbReference type="ARBA" id="ARBA00022963"/>
    </source>
</evidence>
<dbReference type="SUPFAM" id="SSF52151">
    <property type="entry name" value="FabD/lysophospholipase-like"/>
    <property type="match status" value="1"/>
</dbReference>
<dbReference type="Pfam" id="PF07244">
    <property type="entry name" value="POTRA"/>
    <property type="match status" value="1"/>
</dbReference>
<feature type="short sequence motif" description="GXSXG" evidence="6">
    <location>
        <begin position="57"/>
        <end position="61"/>
    </location>
</feature>
<dbReference type="PROSITE" id="PS51635">
    <property type="entry name" value="PNPLA"/>
    <property type="match status" value="1"/>
</dbReference>
<evidence type="ECO:0000256" key="6">
    <source>
        <dbReference type="PROSITE-ProRule" id="PRU01161"/>
    </source>
</evidence>
<feature type="domain" description="PNPLA" evidence="7">
    <location>
        <begin position="26"/>
        <end position="218"/>
    </location>
</feature>
<dbReference type="InterPro" id="IPR010827">
    <property type="entry name" value="BamA/TamA_POTRA"/>
</dbReference>
<dbReference type="Gene3D" id="3.10.20.310">
    <property type="entry name" value="membrane protein fhac"/>
    <property type="match status" value="1"/>
</dbReference>
<keyword evidence="3 6" id="KW-0442">Lipid degradation</keyword>
<dbReference type="PANTHER" id="PTHR14226:SF29">
    <property type="entry name" value="NEUROPATHY TARGET ESTERASE SWS"/>
    <property type="match status" value="1"/>
</dbReference>
<gene>
    <name evidence="8" type="ORF">DT594_01405</name>
</gene>
<keyword evidence="5" id="KW-0472">Membrane</keyword>
<reference evidence="8 9" key="1">
    <citation type="submission" date="2018-07" db="EMBL/GenBank/DDBJ databases">
        <title>Pseudomonas laoshanensis sp. nov., isolated from soil.</title>
        <authorList>
            <person name="Sun J."/>
            <person name="Yu L."/>
            <person name="Wang M."/>
            <person name="Zhang C."/>
        </authorList>
    </citation>
    <scope>NUCLEOTIDE SEQUENCE [LARGE SCALE GENOMIC DNA]</scope>
    <source>
        <strain evidence="8 9">Y22</strain>
    </source>
</reference>
<dbReference type="EMBL" id="QOVF01000001">
    <property type="protein sequence ID" value="KAA0696050.1"/>
    <property type="molecule type" value="Genomic_DNA"/>
</dbReference>
<evidence type="ECO:0000313" key="8">
    <source>
        <dbReference type="EMBL" id="KAA0696050.1"/>
    </source>
</evidence>
<dbReference type="RefSeq" id="WP_149331040.1">
    <property type="nucleotide sequence ID" value="NZ_QOVF01000001.1"/>
</dbReference>
<evidence type="ECO:0000256" key="5">
    <source>
        <dbReference type="ARBA" id="ARBA00023136"/>
    </source>
</evidence>
<evidence type="ECO:0000256" key="1">
    <source>
        <dbReference type="ARBA" id="ARBA00004370"/>
    </source>
</evidence>
<keyword evidence="2 6" id="KW-0378">Hydrolase</keyword>
<dbReference type="AlphaFoldDB" id="A0A7V7GVB7"/>
<feature type="active site" description="Nucleophile" evidence="6">
    <location>
        <position position="59"/>
    </location>
</feature>